<protein>
    <submittedName>
        <fullName evidence="4">Uncharacterized protein</fullName>
    </submittedName>
</protein>
<keyword evidence="2" id="KW-0812">Transmembrane</keyword>
<feature type="region of interest" description="Disordered" evidence="1">
    <location>
        <begin position="81"/>
        <end position="145"/>
    </location>
</feature>
<keyword evidence="5" id="KW-1185">Reference proteome</keyword>
<dbReference type="PROSITE" id="PS51257">
    <property type="entry name" value="PROKAR_LIPOPROTEIN"/>
    <property type="match status" value="1"/>
</dbReference>
<dbReference type="RefSeq" id="WP_143140495.1">
    <property type="nucleotide sequence ID" value="NZ_FOMX01000008.1"/>
</dbReference>
<feature type="compositionally biased region" description="Basic and acidic residues" evidence="1">
    <location>
        <begin position="98"/>
        <end position="108"/>
    </location>
</feature>
<evidence type="ECO:0000313" key="4">
    <source>
        <dbReference type="EMBL" id="SFE06162.1"/>
    </source>
</evidence>
<evidence type="ECO:0000313" key="5">
    <source>
        <dbReference type="Proteomes" id="UP000199400"/>
    </source>
</evidence>
<sequence length="295" mass="29942">MPTRIRTSLSTQFVVVMSCASISLPAMAVPCPKTAVRAEAPSVDAGGRGNVDVDADADANVDARGRIGGVAGDVGGRIEGTARDVGGRSGDVAGEVGGRIEGDVDGRIEGATGDVGVSVDGKLPDVDAGARADADGRLRGGAERPQLSRPVGKWMWAGLGLTAGATAILFGTSMGLLGNLRGAMRDNLVAKAKLTLTDADPNNDIDINGDICAQARSGNNSAVTGLCDLGEVRRRAVIGTGITAGLLASVVIVLGVVIGVRLRRQCDDGKTALRRFNVALAPQLGGGMLVTGFRF</sequence>
<reference evidence="5" key="1">
    <citation type="submission" date="2016-10" db="EMBL/GenBank/DDBJ databases">
        <authorList>
            <person name="Varghese N."/>
            <person name="Submissions S."/>
        </authorList>
    </citation>
    <scope>NUCLEOTIDE SEQUENCE [LARGE SCALE GENOMIC DNA]</scope>
    <source>
        <strain evidence="5">ATCC 25963</strain>
    </source>
</reference>
<feature type="transmembrane region" description="Helical" evidence="2">
    <location>
        <begin position="154"/>
        <end position="177"/>
    </location>
</feature>
<keyword evidence="3" id="KW-0732">Signal</keyword>
<proteinExistence type="predicted"/>
<keyword evidence="2" id="KW-1133">Transmembrane helix</keyword>
<dbReference type="EMBL" id="FOMX01000008">
    <property type="protein sequence ID" value="SFE06162.1"/>
    <property type="molecule type" value="Genomic_DNA"/>
</dbReference>
<feature type="compositionally biased region" description="Basic and acidic residues" evidence="1">
    <location>
        <begin position="122"/>
        <end position="142"/>
    </location>
</feature>
<feature type="chain" id="PRO_5011795850" evidence="3">
    <location>
        <begin position="29"/>
        <end position="295"/>
    </location>
</feature>
<dbReference type="AlphaFoldDB" id="A0A1I1XFS3"/>
<organism evidence="4 5">
    <name type="scientific">Nannocystis exedens</name>
    <dbReference type="NCBI Taxonomy" id="54"/>
    <lineage>
        <taxon>Bacteria</taxon>
        <taxon>Pseudomonadati</taxon>
        <taxon>Myxococcota</taxon>
        <taxon>Polyangia</taxon>
        <taxon>Nannocystales</taxon>
        <taxon>Nannocystaceae</taxon>
        <taxon>Nannocystis</taxon>
    </lineage>
</organism>
<gene>
    <name evidence="4" type="ORF">SAMN02745121_02825</name>
</gene>
<evidence type="ECO:0000256" key="2">
    <source>
        <dbReference type="SAM" id="Phobius"/>
    </source>
</evidence>
<feature type="transmembrane region" description="Helical" evidence="2">
    <location>
        <begin position="236"/>
        <end position="260"/>
    </location>
</feature>
<dbReference type="Proteomes" id="UP000199400">
    <property type="component" value="Unassembled WGS sequence"/>
</dbReference>
<evidence type="ECO:0000256" key="3">
    <source>
        <dbReference type="SAM" id="SignalP"/>
    </source>
</evidence>
<accession>A0A1I1XFS3</accession>
<feature type="signal peptide" evidence="3">
    <location>
        <begin position="1"/>
        <end position="28"/>
    </location>
</feature>
<keyword evidence="2" id="KW-0472">Membrane</keyword>
<name>A0A1I1XFS3_9BACT</name>
<evidence type="ECO:0000256" key="1">
    <source>
        <dbReference type="SAM" id="MobiDB-lite"/>
    </source>
</evidence>